<proteinExistence type="predicted"/>
<dbReference type="Proteomes" id="UP000019150">
    <property type="component" value="Chromosome"/>
</dbReference>
<keyword evidence="2" id="KW-1185">Reference proteome</keyword>
<dbReference type="EMBL" id="CP006850">
    <property type="protein sequence ID" value="AHH20355.1"/>
    <property type="molecule type" value="Genomic_DNA"/>
</dbReference>
<dbReference type="OrthoDB" id="4263950at2"/>
<sequence length="55" mass="6376">MAKLINSSQWYQIARELALVNPSGEVVQDFTVFFDWSNNDARLEARKRELSDGCR</sequence>
<dbReference type="RefSeq" id="WP_158436348.1">
    <property type="nucleotide sequence ID" value="NZ_CP006850.1"/>
</dbReference>
<evidence type="ECO:0000313" key="2">
    <source>
        <dbReference type="Proteomes" id="UP000019150"/>
    </source>
</evidence>
<gene>
    <name evidence="1" type="ORF">NONO_c55750</name>
</gene>
<reference evidence="1 2" key="1">
    <citation type="journal article" date="2014" name="Appl. Environ. Microbiol.">
        <title>Insights into the Microbial Degradation of Rubber and Gutta-Percha by Analysis of the Complete Genome of Nocardia nova SH22a.</title>
        <authorList>
            <person name="Luo Q."/>
            <person name="Hiessl S."/>
            <person name="Poehlein A."/>
            <person name="Daniel R."/>
            <person name="Steinbuchel A."/>
        </authorList>
    </citation>
    <scope>NUCLEOTIDE SEQUENCE [LARGE SCALE GENOMIC DNA]</scope>
    <source>
        <strain evidence="1">SH22a</strain>
    </source>
</reference>
<dbReference type="HOGENOM" id="CLU_3027763_0_0_11"/>
<name>W5TM13_9NOCA</name>
<protein>
    <submittedName>
        <fullName evidence="1">Uncharacterized protein</fullName>
    </submittedName>
</protein>
<dbReference type="AlphaFoldDB" id="W5TM13"/>
<dbReference type="KEGG" id="nno:NONO_c55750"/>
<organism evidence="1 2">
    <name type="scientific">Nocardia nova SH22a</name>
    <dbReference type="NCBI Taxonomy" id="1415166"/>
    <lineage>
        <taxon>Bacteria</taxon>
        <taxon>Bacillati</taxon>
        <taxon>Actinomycetota</taxon>
        <taxon>Actinomycetes</taxon>
        <taxon>Mycobacteriales</taxon>
        <taxon>Nocardiaceae</taxon>
        <taxon>Nocardia</taxon>
    </lineage>
</organism>
<evidence type="ECO:0000313" key="1">
    <source>
        <dbReference type="EMBL" id="AHH20355.1"/>
    </source>
</evidence>
<accession>W5TM13</accession>
<dbReference type="PATRIC" id="fig|1415166.3.peg.5746"/>